<dbReference type="EMBL" id="JAUSVU010000014">
    <property type="protein sequence ID" value="MDQ0534862.1"/>
    <property type="molecule type" value="Genomic_DNA"/>
</dbReference>
<feature type="compositionally biased region" description="Basic residues" evidence="1">
    <location>
        <begin position="18"/>
        <end position="27"/>
    </location>
</feature>
<organism evidence="2 3">
    <name type="scientific">Azospirillum picis</name>
    <dbReference type="NCBI Taxonomy" id="488438"/>
    <lineage>
        <taxon>Bacteria</taxon>
        <taxon>Pseudomonadati</taxon>
        <taxon>Pseudomonadota</taxon>
        <taxon>Alphaproteobacteria</taxon>
        <taxon>Rhodospirillales</taxon>
        <taxon>Azospirillaceae</taxon>
        <taxon>Azospirillum</taxon>
    </lineage>
</organism>
<dbReference type="Proteomes" id="UP001244552">
    <property type="component" value="Unassembled WGS sequence"/>
</dbReference>
<comment type="caution">
    <text evidence="2">The sequence shown here is derived from an EMBL/GenBank/DDBJ whole genome shotgun (WGS) entry which is preliminary data.</text>
</comment>
<sequence length="38" mass="3993">MAPGMMLSSAAAQPPAKPGRHLSRRIFHPAIPGRPVMG</sequence>
<accession>A0ABU0MN23</accession>
<evidence type="ECO:0000313" key="2">
    <source>
        <dbReference type="EMBL" id="MDQ0534862.1"/>
    </source>
</evidence>
<evidence type="ECO:0000313" key="3">
    <source>
        <dbReference type="Proteomes" id="UP001244552"/>
    </source>
</evidence>
<reference evidence="2 3" key="1">
    <citation type="submission" date="2023-07" db="EMBL/GenBank/DDBJ databases">
        <title>Genomic Encyclopedia of Type Strains, Phase IV (KMG-IV): sequencing the most valuable type-strain genomes for metagenomic binning, comparative biology and taxonomic classification.</title>
        <authorList>
            <person name="Goeker M."/>
        </authorList>
    </citation>
    <scope>NUCLEOTIDE SEQUENCE [LARGE SCALE GENOMIC DNA]</scope>
    <source>
        <strain evidence="2 3">DSM 19922</strain>
    </source>
</reference>
<proteinExistence type="predicted"/>
<gene>
    <name evidence="2" type="ORF">QO018_003739</name>
</gene>
<keyword evidence="3" id="KW-1185">Reference proteome</keyword>
<evidence type="ECO:0000256" key="1">
    <source>
        <dbReference type="SAM" id="MobiDB-lite"/>
    </source>
</evidence>
<name>A0ABU0MN23_9PROT</name>
<protein>
    <submittedName>
        <fullName evidence="2">Uncharacterized protein</fullName>
    </submittedName>
</protein>
<feature type="region of interest" description="Disordered" evidence="1">
    <location>
        <begin position="1"/>
        <end position="38"/>
    </location>
</feature>